<evidence type="ECO:0000313" key="2">
    <source>
        <dbReference type="EMBL" id="SGY99994.1"/>
    </source>
</evidence>
<dbReference type="PANTHER" id="PTHR35191:SF1">
    <property type="entry name" value="PROPHAGE SIDE TAIL FIBER PROTEIN HOMOLOG STFQ-RELATED"/>
    <property type="match status" value="1"/>
</dbReference>
<organism evidence="2 3">
    <name type="scientific">Moritella viscosa</name>
    <dbReference type="NCBI Taxonomy" id="80854"/>
    <lineage>
        <taxon>Bacteria</taxon>
        <taxon>Pseudomonadati</taxon>
        <taxon>Pseudomonadota</taxon>
        <taxon>Gammaproteobacteria</taxon>
        <taxon>Alteromonadales</taxon>
        <taxon>Moritellaceae</taxon>
        <taxon>Moritella</taxon>
    </lineage>
</organism>
<comment type="caution">
    <text evidence="2">The sequence shown here is derived from an EMBL/GenBank/DDBJ whole genome shotgun (WGS) entry which is preliminary data.</text>
</comment>
<dbReference type="InterPro" id="IPR037053">
    <property type="entry name" value="Phage_tail_collar_dom_sf"/>
</dbReference>
<reference evidence="2 3" key="1">
    <citation type="submission" date="2016-11" db="EMBL/GenBank/DDBJ databases">
        <authorList>
            <person name="Klemetsen T."/>
        </authorList>
    </citation>
    <scope>NUCLEOTIDE SEQUENCE [LARGE SCALE GENOMIC DNA]</scope>
    <source>
        <strain evidence="2">MT 2528</strain>
    </source>
</reference>
<sequence>MKTILGVQNGNSVTRSIMMSYNDAKGLTNIDVDASTWQIDFTARLFGMDEAERLANIDVFGQAAFLSDGFKVEKSGSNYIAKAGRGYVGGLRCHLAADLTLAGIINSTSIYLDVSWQGQLTSQWQTVFVIKISNTPLADYVDGHGYQHYVTKIADIDGAGNVTDCRVIEGFAEYYQQAAADDLLDKKIDKASITDSVTSISSILVASAKGLKTAYDKAVSAYNLAASKMTQATGDGRYLAKTATAADSSLLGGRSPANFSKVDSESAIVAAGKWIRIATGQRRSNAEFVIAESASGQHGYVRFQAGISYGNSPYINILGSNGYASGNGALRHVRIVDLDADRTYGQKAVEVYFDSVSSITTHLLIDLGNHSGWMLITPVESTGTATERVSLDLDKTTGLHSSGAIYENNERVYSPHNLPVEDIWLQVAAKICPVGVPLPWPHSTIPAGFLECRGQSFNKTTYQELAKAYPSGVIKDLRSEFIRGWDNGRGVDIGRAIGSSQGDAIRNITGAFKFNRVSRASVSGVFESGGSNGASGNYMTGGDSSNDTVFDASKVVPTAADNRPRNIAFMYIVRAA</sequence>
<protein>
    <submittedName>
        <fullName evidence="2">Tail fiber</fullName>
    </submittedName>
</protein>
<dbReference type="Gene3D" id="3.90.1340.10">
    <property type="entry name" value="Phage tail collar domain"/>
    <property type="match status" value="1"/>
</dbReference>
<dbReference type="Pfam" id="PF07484">
    <property type="entry name" value="Collar"/>
    <property type="match status" value="1"/>
</dbReference>
<dbReference type="InterPro" id="IPR051934">
    <property type="entry name" value="Phage_Tail_Fiber_Structural"/>
</dbReference>
<dbReference type="Proteomes" id="UP000182660">
    <property type="component" value="Unassembled WGS sequence"/>
</dbReference>
<name>A0ABY1HI54_9GAMM</name>
<dbReference type="PANTHER" id="PTHR35191">
    <property type="entry name" value="PROPHAGE SIDE TAIL FIBER PROTEIN HOMOLOG STFQ-RELATED"/>
    <property type="match status" value="1"/>
</dbReference>
<proteinExistence type="predicted"/>
<evidence type="ECO:0000259" key="1">
    <source>
        <dbReference type="Pfam" id="PF07484"/>
    </source>
</evidence>
<dbReference type="EMBL" id="FPLJ01000087">
    <property type="protein sequence ID" value="SGY99994.1"/>
    <property type="molecule type" value="Genomic_DNA"/>
</dbReference>
<keyword evidence="3" id="KW-1185">Reference proteome</keyword>
<dbReference type="SUPFAM" id="SSF88874">
    <property type="entry name" value="Receptor-binding domain of short tail fibre protein gp12"/>
    <property type="match status" value="1"/>
</dbReference>
<dbReference type="InterPro" id="IPR011083">
    <property type="entry name" value="Phage_tail_collar_dom"/>
</dbReference>
<accession>A0ABY1HI54</accession>
<evidence type="ECO:0000313" key="3">
    <source>
        <dbReference type="Proteomes" id="UP000182660"/>
    </source>
</evidence>
<gene>
    <name evidence="2" type="ORF">MT2528_3954</name>
</gene>
<feature type="domain" description="Phage tail collar" evidence="1">
    <location>
        <begin position="435"/>
        <end position="482"/>
    </location>
</feature>